<dbReference type="AlphaFoldDB" id="A0A4Q2D224"/>
<organism evidence="2 3">
    <name type="scientific">Candolleomyces aberdarensis</name>
    <dbReference type="NCBI Taxonomy" id="2316362"/>
    <lineage>
        <taxon>Eukaryota</taxon>
        <taxon>Fungi</taxon>
        <taxon>Dikarya</taxon>
        <taxon>Basidiomycota</taxon>
        <taxon>Agaricomycotina</taxon>
        <taxon>Agaricomycetes</taxon>
        <taxon>Agaricomycetidae</taxon>
        <taxon>Agaricales</taxon>
        <taxon>Agaricineae</taxon>
        <taxon>Psathyrellaceae</taxon>
        <taxon>Candolleomyces</taxon>
    </lineage>
</organism>
<protein>
    <submittedName>
        <fullName evidence="2">Uncharacterized protein</fullName>
    </submittedName>
</protein>
<sequence length="300" mass="33837">MNTFYDEDDARAWLNTYIAKCFQDGGKTVFLPQLTLGEVRVEEFRDPLCWRMTVVNEGDVEEVEVKIPGILCRNMLPPITRKLSPKDKGTIRNLRQFVKVTGLGVLVYGEFQKKIEEIERLFAEAVKPRIVKSLTFHEYEGEYAIDAHCRYFTDRRVAPMVKHQGFSDVVDPEHRLEVARGEDFVQGPDNVVQYLTLVTEDGKERFEAISPGDFKNGDIVEIRVSFMCFPLYEGGCKVVPTLRSLILLSNHARKAAHETMVQKQGSQAPTASGLGSAPGGASVRNAGSLKRKFIQLTYTE</sequence>
<dbReference type="EMBL" id="SDEE01001115">
    <property type="protein sequence ID" value="RXW12802.1"/>
    <property type="molecule type" value="Genomic_DNA"/>
</dbReference>
<feature type="compositionally biased region" description="Low complexity" evidence="1">
    <location>
        <begin position="268"/>
        <end position="282"/>
    </location>
</feature>
<name>A0A4Q2D224_9AGAR</name>
<evidence type="ECO:0000313" key="3">
    <source>
        <dbReference type="Proteomes" id="UP000290288"/>
    </source>
</evidence>
<feature type="region of interest" description="Disordered" evidence="1">
    <location>
        <begin position="258"/>
        <end position="283"/>
    </location>
</feature>
<proteinExistence type="predicted"/>
<comment type="caution">
    <text evidence="2">The sequence shown here is derived from an EMBL/GenBank/DDBJ whole genome shotgun (WGS) entry which is preliminary data.</text>
</comment>
<keyword evidence="3" id="KW-1185">Reference proteome</keyword>
<accession>A0A4Q2D224</accession>
<dbReference type="Proteomes" id="UP000290288">
    <property type="component" value="Unassembled WGS sequence"/>
</dbReference>
<reference evidence="2 3" key="1">
    <citation type="submission" date="2019-01" db="EMBL/GenBank/DDBJ databases">
        <title>Draft genome sequence of Psathyrella aberdarensis IHI B618.</title>
        <authorList>
            <person name="Buettner E."/>
            <person name="Kellner H."/>
        </authorList>
    </citation>
    <scope>NUCLEOTIDE SEQUENCE [LARGE SCALE GENOMIC DNA]</scope>
    <source>
        <strain evidence="2 3">IHI B618</strain>
    </source>
</reference>
<dbReference type="OrthoDB" id="3269456at2759"/>
<dbReference type="STRING" id="2316362.A0A4Q2D224"/>
<gene>
    <name evidence="2" type="ORF">EST38_g13049</name>
</gene>
<evidence type="ECO:0000313" key="2">
    <source>
        <dbReference type="EMBL" id="RXW12802.1"/>
    </source>
</evidence>
<evidence type="ECO:0000256" key="1">
    <source>
        <dbReference type="SAM" id="MobiDB-lite"/>
    </source>
</evidence>